<evidence type="ECO:0000313" key="5">
    <source>
        <dbReference type="Proteomes" id="UP001152797"/>
    </source>
</evidence>
<feature type="region of interest" description="Disordered" evidence="1">
    <location>
        <begin position="292"/>
        <end position="349"/>
    </location>
</feature>
<accession>A0A9P1GNS0</accession>
<dbReference type="EMBL" id="CAMXCT010006685">
    <property type="protein sequence ID" value="CAI4018252.1"/>
    <property type="molecule type" value="Genomic_DNA"/>
</dbReference>
<evidence type="ECO:0000256" key="1">
    <source>
        <dbReference type="SAM" id="MobiDB-lite"/>
    </source>
</evidence>
<evidence type="ECO:0000313" key="4">
    <source>
        <dbReference type="EMBL" id="CAL1171627.1"/>
    </source>
</evidence>
<protein>
    <recommendedName>
        <fullName evidence="2">Integrase catalytic domain-containing protein</fullName>
    </recommendedName>
</protein>
<dbReference type="Proteomes" id="UP001152797">
    <property type="component" value="Unassembled WGS sequence"/>
</dbReference>
<dbReference type="Gene3D" id="3.30.420.10">
    <property type="entry name" value="Ribonuclease H-like superfamily/Ribonuclease H"/>
    <property type="match status" value="1"/>
</dbReference>
<comment type="caution">
    <text evidence="3">The sequence shown here is derived from an EMBL/GenBank/DDBJ whole genome shotgun (WGS) entry which is preliminary data.</text>
</comment>
<gene>
    <name evidence="3" type="ORF">C1SCF055_LOCUS42843</name>
</gene>
<reference evidence="3" key="1">
    <citation type="submission" date="2022-10" db="EMBL/GenBank/DDBJ databases">
        <authorList>
            <person name="Chen Y."/>
            <person name="Dougan E. K."/>
            <person name="Chan C."/>
            <person name="Rhodes N."/>
            <person name="Thang M."/>
        </authorList>
    </citation>
    <scope>NUCLEOTIDE SEQUENCE</scope>
</reference>
<evidence type="ECO:0000313" key="3">
    <source>
        <dbReference type="EMBL" id="CAI4018252.1"/>
    </source>
</evidence>
<dbReference type="Pfam" id="PF07727">
    <property type="entry name" value="RVT_2"/>
    <property type="match status" value="1"/>
</dbReference>
<dbReference type="InterPro" id="IPR013103">
    <property type="entry name" value="RVT_2"/>
</dbReference>
<feature type="domain" description="Integrase catalytic" evidence="2">
    <location>
        <begin position="790"/>
        <end position="955"/>
    </location>
</feature>
<dbReference type="InterPro" id="IPR012337">
    <property type="entry name" value="RNaseH-like_sf"/>
</dbReference>
<dbReference type="PROSITE" id="PS50994">
    <property type="entry name" value="INTEGRASE"/>
    <property type="match status" value="1"/>
</dbReference>
<reference evidence="4" key="2">
    <citation type="submission" date="2024-04" db="EMBL/GenBank/DDBJ databases">
        <authorList>
            <person name="Chen Y."/>
            <person name="Shah S."/>
            <person name="Dougan E. K."/>
            <person name="Thang M."/>
            <person name="Chan C."/>
        </authorList>
    </citation>
    <scope>NUCLEOTIDE SEQUENCE [LARGE SCALE GENOMIC DNA]</scope>
</reference>
<dbReference type="EMBL" id="CAMXCT030006685">
    <property type="protein sequence ID" value="CAL4805564.1"/>
    <property type="molecule type" value="Genomic_DNA"/>
</dbReference>
<dbReference type="InterPro" id="IPR036397">
    <property type="entry name" value="RNaseH_sf"/>
</dbReference>
<dbReference type="SUPFAM" id="SSF53098">
    <property type="entry name" value="Ribonuclease H-like"/>
    <property type="match status" value="1"/>
</dbReference>
<dbReference type="OrthoDB" id="447452at2759"/>
<organism evidence="3">
    <name type="scientific">Cladocopium goreaui</name>
    <dbReference type="NCBI Taxonomy" id="2562237"/>
    <lineage>
        <taxon>Eukaryota</taxon>
        <taxon>Sar</taxon>
        <taxon>Alveolata</taxon>
        <taxon>Dinophyceae</taxon>
        <taxon>Suessiales</taxon>
        <taxon>Symbiodiniaceae</taxon>
        <taxon>Cladocopium</taxon>
    </lineage>
</organism>
<feature type="compositionally biased region" description="Gly residues" evidence="1">
    <location>
        <begin position="338"/>
        <end position="347"/>
    </location>
</feature>
<name>A0A9P1GNS0_9DINO</name>
<proteinExistence type="predicted"/>
<dbReference type="GO" id="GO:0015074">
    <property type="term" value="P:DNA integration"/>
    <property type="evidence" value="ECO:0007669"/>
    <property type="project" value="InterPro"/>
</dbReference>
<dbReference type="InterPro" id="IPR001584">
    <property type="entry name" value="Integrase_cat-core"/>
</dbReference>
<keyword evidence="5" id="KW-1185">Reference proteome</keyword>
<evidence type="ECO:0000259" key="2">
    <source>
        <dbReference type="PROSITE" id="PS50994"/>
    </source>
</evidence>
<sequence>MTEECNGEDFIMDSEKGIQHGPQDDKLLAIIDTACTKTVAGYAWFEKYVQELPLLTSPTGHPALLVSDFGKNPLLEELPEFSPEAVHIPALEAYMSAIVFASSRLRSTAQPALTNLSLLSMPSSGTSPWAMGKWELAEALEMRGVTVHPNWSVPELRSILLEQLELEKPAKNENSMKGLTKLSLAELIAEAEKLQITMPPKPTRGLLMRMIRDTKTTPAQTLVTFGKFKGWMYQEIPLGYLQWSVQETRANQNSHPDLVRLAAWAQGEIERREKATSSGTQVQKDPEATAVIPPPRLKAMGGKATPRTHRGAGSQVPAKRSFGGPQETGRQLKHGGGKDGQSPGGVTGDVAEIKDVAGANTTGSENYEVKYDSNNLDAPDEFQAFENKDTIGLSRSGGETEYNHFNFDAPDENEAFVNDIKSNEVTGDLWSESPRTRAGMRRRRLANRSVAQKLRAEVYGLFEVMLACTLMAGSLTREIIEDPLWEAWAVLQPRHHVKAREAKTDCLELFAGEARISGAYARRKRAVLQPRDVRYNHDLRRGHDQEEVLEDILHHRQKESKLVKFTSRVFELQSGLGGIAVIENPRGSDLWRHPELQRFLGERACFADVDLCTFGLRSLQDGRPLRKPLALMTNDQAFADEISQRCQDPSHDHRPIQGRDTAWTAVYPTAFASAVVHAVDKAWTRPKELYVQYPMDLVPAEDSRNDPNKAEEIEEWAEEPIGANAISFKGKVNPKVAAVLKRVHQNLGHPPNRDLIRHLRVGGAPENVVRAAEQMVCRTCERSGRPPSSRVAQPCTALDFNEAIAADVIWLDMADAKNKPALNIVDLASTYQVVVPVESTKSEELGRAMLEGWINWAGAPKHLLVDLDPGFRDQFLQLMDSRSITVRCAAGQAHWQNGVCERHGATWKAIWKKLVEDLTVLEDEFAEAVACTSDAKNQLRNKSGYSPRQWVFGTQMRMPGDLFDSHLGPEQFDNITADEKVSRSHAIRLGARTAFFSCQTRDALQRASQHKARVDKADYDAGDLVYIYRELRQRKGKKSGSAWIGPGTVIGREGHNFWVARGGRCLLAAPEHLRIAHHEEISEMIRLKTSMKELREVIDKADDDIIDQDYEGEDHIAGGSLPADMEWEQDPPGVEEQLDMEVEEAGSAIGQALRRERQLEAHARRRQALDDVPFNLKRQRGQQAFMVKHAISEKGKEKQLEKELPWQLIPPDEREMYRAAELKQWEEHVQFDAVRALSVEESIEVIKKVKPERILNSRFLYRDKNYAKRKADPSVPAKPKKPGSALLVRMTLIWARSWLVSVGDIRAAFLNGIQAPRELYFRQPKRGIPGLRPEQIIEVLKGVFGLSTSPKLWWMKLSGDLKKMKIHFDGHTFHIVQNVVDPCVFQIIHDKEQRVAGLLLTHVDDLMLMAEPNLARHVQGKLKEMFPVDEWEENDFEYVGCEYHCLADKIEITQKNYIGNRVEKVTIGGGHNDTESASVEQVEENRTVIGCLSWLAKQTRPDIQFQVCQAQRKQRSPTIHDLKQTNKAVTDALQFKDCGITLRKIPENNLCFIAFHDAAWGNTDPDHAVPQDEEWLGGHQVASQLGSLILLADENCMGPNGGNFSLVDWKSKASQRVCRSTFAGETMACSEALEGALFLRGLFTSFGTGVRVPDHQGGAYHPLHLITDCRSLYDHIHREGIPRAPSEKRLAIDLAGLRQALVIEAEHQWRKKHGDPFKPTPETPLRPPLHWLPTQEQMADLLTKRLKPDEWWSRINQGWMSLPLKQHAPGRQNFQDLVPV</sequence>
<dbReference type="EMBL" id="CAMXCT020006685">
    <property type="protein sequence ID" value="CAL1171627.1"/>
    <property type="molecule type" value="Genomic_DNA"/>
</dbReference>
<dbReference type="GO" id="GO:0003676">
    <property type="term" value="F:nucleic acid binding"/>
    <property type="evidence" value="ECO:0007669"/>
    <property type="project" value="InterPro"/>
</dbReference>